<keyword evidence="7" id="KW-0677">Repeat</keyword>
<dbReference type="Gene3D" id="1.10.510.10">
    <property type="entry name" value="Transferase(Phosphotransferase) domain 1"/>
    <property type="match status" value="1"/>
</dbReference>
<dbReference type="EC" id="2.7.10.1" evidence="2"/>
<feature type="domain" description="Ig-like" evidence="24">
    <location>
        <begin position="153"/>
        <end position="239"/>
    </location>
</feature>
<evidence type="ECO:0000256" key="14">
    <source>
        <dbReference type="ARBA" id="ARBA00023157"/>
    </source>
</evidence>
<evidence type="ECO:0000256" key="17">
    <source>
        <dbReference type="ARBA" id="ARBA00023319"/>
    </source>
</evidence>
<reference evidence="25" key="2">
    <citation type="submission" date="2020-06" db="EMBL/GenBank/DDBJ databases">
        <authorList>
            <person name="Sheffer M."/>
        </authorList>
    </citation>
    <scope>NUCLEOTIDE SEQUENCE</scope>
</reference>
<dbReference type="SMART" id="SM00409">
    <property type="entry name" value="IG"/>
    <property type="match status" value="3"/>
</dbReference>
<evidence type="ECO:0000256" key="10">
    <source>
        <dbReference type="ARBA" id="ARBA00022840"/>
    </source>
</evidence>
<dbReference type="InterPro" id="IPR013783">
    <property type="entry name" value="Ig-like_fold"/>
</dbReference>
<dbReference type="GO" id="GO:0004714">
    <property type="term" value="F:transmembrane receptor protein tyrosine kinase activity"/>
    <property type="evidence" value="ECO:0007669"/>
    <property type="project" value="UniProtKB-EC"/>
</dbReference>
<dbReference type="GO" id="GO:0005524">
    <property type="term" value="F:ATP binding"/>
    <property type="evidence" value="ECO:0007669"/>
    <property type="project" value="UniProtKB-KW"/>
</dbReference>
<feature type="domain" description="Ig-like" evidence="24">
    <location>
        <begin position="252"/>
        <end position="351"/>
    </location>
</feature>
<dbReference type="InterPro" id="IPR003599">
    <property type="entry name" value="Ig_sub"/>
</dbReference>
<comment type="subcellular location">
    <subcellularLocation>
        <location evidence="1">Membrane</location>
        <topology evidence="1">Single-pass membrane protein</topology>
    </subcellularLocation>
</comment>
<dbReference type="GO" id="GO:0046872">
    <property type="term" value="F:metal ion binding"/>
    <property type="evidence" value="ECO:0007669"/>
    <property type="project" value="UniProtKB-KW"/>
</dbReference>
<dbReference type="PANTHER" id="PTHR24416:SF550">
    <property type="entry name" value="FIBROBLAST GROWTH FACTOR RECEPTOR HOMOLOG 1-RELATED"/>
    <property type="match status" value="1"/>
</dbReference>
<evidence type="ECO:0000256" key="19">
    <source>
        <dbReference type="PIRSR" id="PIRSR000615-2"/>
    </source>
</evidence>
<keyword evidence="10 19" id="KW-0067">ATP-binding</keyword>
<evidence type="ECO:0000256" key="1">
    <source>
        <dbReference type="ARBA" id="ARBA00004167"/>
    </source>
</evidence>
<keyword evidence="8 19" id="KW-0547">Nucleotide-binding</keyword>
<dbReference type="Gene3D" id="3.30.200.20">
    <property type="entry name" value="Phosphorylase Kinase, domain 1"/>
    <property type="match status" value="1"/>
</dbReference>
<dbReference type="GO" id="GO:0007169">
    <property type="term" value="P:cell surface receptor protein tyrosine kinase signaling pathway"/>
    <property type="evidence" value="ECO:0007669"/>
    <property type="project" value="TreeGrafter"/>
</dbReference>
<evidence type="ECO:0000256" key="6">
    <source>
        <dbReference type="ARBA" id="ARBA00022729"/>
    </source>
</evidence>
<reference evidence="25" key="1">
    <citation type="journal article" date="2020" name="bioRxiv">
        <title>Chromosome-level reference genome of the European wasp spider Argiope bruennichi: a resource for studies on range expansion and evolutionary adaptation.</title>
        <authorList>
            <person name="Sheffer M.M."/>
            <person name="Hoppe A."/>
            <person name="Krehenwinkel H."/>
            <person name="Uhl G."/>
            <person name="Kuss A.W."/>
            <person name="Jensen L."/>
            <person name="Jensen C."/>
            <person name="Gillespie R.G."/>
            <person name="Hoff K.J."/>
            <person name="Prost S."/>
        </authorList>
    </citation>
    <scope>NUCLEOTIDE SEQUENCE</scope>
</reference>
<evidence type="ECO:0000256" key="8">
    <source>
        <dbReference type="ARBA" id="ARBA00022741"/>
    </source>
</evidence>
<dbReference type="InterPro" id="IPR001245">
    <property type="entry name" value="Ser-Thr/Tyr_kinase_cat_dom"/>
</dbReference>
<evidence type="ECO:0000256" key="12">
    <source>
        <dbReference type="ARBA" id="ARBA00023136"/>
    </source>
</evidence>
<dbReference type="Pfam" id="PF05380">
    <property type="entry name" value="Peptidase_A17"/>
    <property type="match status" value="1"/>
</dbReference>
<keyword evidence="4" id="KW-0808">Transferase</keyword>
<dbReference type="InterPro" id="IPR011009">
    <property type="entry name" value="Kinase-like_dom_sf"/>
</dbReference>
<keyword evidence="17" id="KW-0393">Immunoglobulin domain</keyword>
<feature type="chain" id="PRO_5035857458" description="receptor protein-tyrosine kinase" evidence="22">
    <location>
        <begin position="24"/>
        <end position="913"/>
    </location>
</feature>
<keyword evidence="13" id="KW-0829">Tyrosine-protein kinase</keyword>
<evidence type="ECO:0000313" key="25">
    <source>
        <dbReference type="EMBL" id="KAF8796991.1"/>
    </source>
</evidence>
<dbReference type="InterPro" id="IPR008042">
    <property type="entry name" value="Retrotrans_Pao"/>
</dbReference>
<dbReference type="Pfam" id="PF13927">
    <property type="entry name" value="Ig_3"/>
    <property type="match status" value="1"/>
</dbReference>
<evidence type="ECO:0000256" key="21">
    <source>
        <dbReference type="SAM" id="Phobius"/>
    </source>
</evidence>
<feature type="binding site" evidence="20">
    <location>
        <position position="654"/>
    </location>
    <ligand>
        <name>Mg(2+)</name>
        <dbReference type="ChEBI" id="CHEBI:18420"/>
    </ligand>
</feature>
<evidence type="ECO:0000256" key="22">
    <source>
        <dbReference type="SAM" id="SignalP"/>
    </source>
</evidence>
<sequence length="913" mass="103887">MDRRRWTFPACGILYLFFALCSAGKLAAPKFKEVNPKYLEIPLGQKCKLRCPVSGNPKPIVEWFKQNVNGTLESLSNTSTTYYISRNNNLHIDNFTEADEGIYTCKASNQLGTISTNFTVKLTEPYLEDEPATTQKEADDHLNADRNSSNFAPYFTGQMNQLIAHPAGAAAVLKCSASAVPPPSIEWFKNGTPMVKYSRKFDKEVVFRKFSLVMDQLDTSDAGNYTCVVTNPVGSVSFTFKLDVQERVSHRPIFQEAPANQTVVVGGRAKFECKFISDLQPRVIWLRHFAVNGSYSDQSELPYIKPVTSTDTNETDPYVLVIENVSFEDEGYYTCLAANEIGVSYRSGYLKVVDKIKEGAVAKERKSLFFFETEHAILIVVILFFLVFIPSICFVVFLLRWKYSLLWCNYSKKKIKPENIILTKKIILERPARMGDSNTISMPIVKIDYKMVCRPPHWKDSVTECFPEYELPVDNRFEFPRQNLKLGNLLGQGAFAQVVKADALGLKGNVKQDKKEEPSVTVAVKMLKDVHTDADMSMLVQELELMKVISERKHKNVLNLLGCCTKGGPLYLLVEYCEKGNLRDFLRSHRNNAFNGYEEPIGTKTGCLTFKNLIRYAYQCANGMRYLADMKCIHRDLAARNVLLNDEDVIKIADFGLAREIDETEYYKKKCNNGKLPIKWMAPEAISSRVYSEKSDVWSYGVLLYEIFTFAATPYPSIPHERLYEQLILGHRMAKPSECPMEVYMLIEEVLELLPSDRPTLRRDSEVVSIGITVDYSWKTVSITSTDIHTKRTVISTIAKLFDPLGLRGPVISLAKIFLQKLWLLNLQWDDHFPPENHSEWRSFQNELQCINNIKGADVFSSIFRRRSYRASWVSDSSEAAFGAVVYVQIPNTCCWSIGVGLDCSHRGYRNLQ</sequence>
<feature type="binding site" evidence="19">
    <location>
        <position position="640"/>
    </location>
    <ligand>
        <name>ATP</name>
        <dbReference type="ChEBI" id="CHEBI:30616"/>
    </ligand>
</feature>
<dbReference type="SMART" id="SM00408">
    <property type="entry name" value="IGc2"/>
    <property type="match status" value="3"/>
</dbReference>
<dbReference type="FunFam" id="2.60.40.10:FF:000016">
    <property type="entry name" value="Fibroblast growth factor receptor"/>
    <property type="match status" value="1"/>
</dbReference>
<gene>
    <name evidence="25" type="ORF">HNY73_001309</name>
</gene>
<evidence type="ECO:0000256" key="11">
    <source>
        <dbReference type="ARBA" id="ARBA00022989"/>
    </source>
</evidence>
<dbReference type="InterPro" id="IPR036179">
    <property type="entry name" value="Ig-like_dom_sf"/>
</dbReference>
<dbReference type="InterPro" id="IPR050122">
    <property type="entry name" value="RTK"/>
</dbReference>
<dbReference type="FunFam" id="1.10.510.10:FF:000554">
    <property type="entry name" value="Predicted protein"/>
    <property type="match status" value="1"/>
</dbReference>
<dbReference type="InterPro" id="IPR013098">
    <property type="entry name" value="Ig_I-set"/>
</dbReference>
<keyword evidence="26" id="KW-1185">Reference proteome</keyword>
<evidence type="ECO:0000256" key="13">
    <source>
        <dbReference type="ARBA" id="ARBA00023137"/>
    </source>
</evidence>
<evidence type="ECO:0000256" key="7">
    <source>
        <dbReference type="ARBA" id="ARBA00022737"/>
    </source>
</evidence>
<keyword evidence="15 25" id="KW-0675">Receptor</keyword>
<dbReference type="SUPFAM" id="SSF56112">
    <property type="entry name" value="Protein kinase-like (PK-like)"/>
    <property type="match status" value="1"/>
</dbReference>
<feature type="domain" description="Ig-like" evidence="24">
    <location>
        <begin position="29"/>
        <end position="123"/>
    </location>
</feature>
<protein>
    <recommendedName>
        <fullName evidence="2">receptor protein-tyrosine kinase</fullName>
        <ecNumber evidence="2">2.7.10.1</ecNumber>
    </recommendedName>
</protein>
<feature type="transmembrane region" description="Helical" evidence="21">
    <location>
        <begin position="376"/>
        <end position="399"/>
    </location>
</feature>
<feature type="active site" description="Proton acceptor" evidence="18">
    <location>
        <position position="636"/>
    </location>
</feature>
<dbReference type="PROSITE" id="PS50011">
    <property type="entry name" value="PROTEIN_KINASE_DOM"/>
    <property type="match status" value="1"/>
</dbReference>
<feature type="binding site" evidence="20">
    <location>
        <position position="641"/>
    </location>
    <ligand>
        <name>Mg(2+)</name>
        <dbReference type="ChEBI" id="CHEBI:18420"/>
    </ligand>
</feature>
<dbReference type="InterPro" id="IPR000719">
    <property type="entry name" value="Prot_kinase_dom"/>
</dbReference>
<dbReference type="Pfam" id="PF07679">
    <property type="entry name" value="I-set"/>
    <property type="match status" value="2"/>
</dbReference>
<proteinExistence type="predicted"/>
<evidence type="ECO:0000256" key="3">
    <source>
        <dbReference type="ARBA" id="ARBA00022553"/>
    </source>
</evidence>
<keyword evidence="6 22" id="KW-0732">Signal</keyword>
<dbReference type="InterPro" id="IPR003598">
    <property type="entry name" value="Ig_sub2"/>
</dbReference>
<dbReference type="FunFam" id="2.60.40.10:FF:000020">
    <property type="entry name" value="Fibroblast growth factor receptor"/>
    <property type="match status" value="1"/>
</dbReference>
<evidence type="ECO:0000256" key="4">
    <source>
        <dbReference type="ARBA" id="ARBA00022679"/>
    </source>
</evidence>
<accession>A0A8T0G197</accession>
<dbReference type="PRINTS" id="PR00109">
    <property type="entry name" value="TYRKINASE"/>
</dbReference>
<evidence type="ECO:0000313" key="26">
    <source>
        <dbReference type="Proteomes" id="UP000807504"/>
    </source>
</evidence>
<dbReference type="GO" id="GO:0005886">
    <property type="term" value="C:plasma membrane"/>
    <property type="evidence" value="ECO:0007669"/>
    <property type="project" value="TreeGrafter"/>
</dbReference>
<keyword evidence="11 21" id="KW-1133">Transmembrane helix</keyword>
<comment type="caution">
    <text evidence="25">The sequence shown here is derived from an EMBL/GenBank/DDBJ whole genome shotgun (WGS) entry which is preliminary data.</text>
</comment>
<evidence type="ECO:0000256" key="9">
    <source>
        <dbReference type="ARBA" id="ARBA00022777"/>
    </source>
</evidence>
<keyword evidence="20" id="KW-0460">Magnesium</keyword>
<dbReference type="InterPro" id="IPR020635">
    <property type="entry name" value="Tyr_kinase_cat_dom"/>
</dbReference>
<dbReference type="Proteomes" id="UP000807504">
    <property type="component" value="Unassembled WGS sequence"/>
</dbReference>
<evidence type="ECO:0000259" key="24">
    <source>
        <dbReference type="PROSITE" id="PS50835"/>
    </source>
</evidence>
<dbReference type="PIRSF" id="PIRSF000615">
    <property type="entry name" value="TyrPK_CSF1-R"/>
    <property type="match status" value="1"/>
</dbReference>
<feature type="binding site" evidence="19">
    <location>
        <position position="525"/>
    </location>
    <ligand>
        <name>ATP</name>
        <dbReference type="ChEBI" id="CHEBI:30616"/>
    </ligand>
</feature>
<evidence type="ECO:0000256" key="15">
    <source>
        <dbReference type="ARBA" id="ARBA00023170"/>
    </source>
</evidence>
<feature type="signal peptide" evidence="22">
    <location>
        <begin position="1"/>
        <end position="23"/>
    </location>
</feature>
<dbReference type="PROSITE" id="PS00109">
    <property type="entry name" value="PROTEIN_KINASE_TYR"/>
    <property type="match status" value="1"/>
</dbReference>
<dbReference type="InterPro" id="IPR008266">
    <property type="entry name" value="Tyr_kinase_AS"/>
</dbReference>
<keyword evidence="16" id="KW-0325">Glycoprotein</keyword>
<evidence type="ECO:0000256" key="16">
    <source>
        <dbReference type="ARBA" id="ARBA00023180"/>
    </source>
</evidence>
<keyword evidence="12 21" id="KW-0472">Membrane</keyword>
<dbReference type="EMBL" id="JABXBU010000001">
    <property type="protein sequence ID" value="KAF8796991.1"/>
    <property type="molecule type" value="Genomic_DNA"/>
</dbReference>
<evidence type="ECO:0000256" key="5">
    <source>
        <dbReference type="ARBA" id="ARBA00022692"/>
    </source>
</evidence>
<keyword evidence="20" id="KW-0479">Metal-binding</keyword>
<dbReference type="Pfam" id="PF07714">
    <property type="entry name" value="PK_Tyr_Ser-Thr"/>
    <property type="match status" value="1"/>
</dbReference>
<dbReference type="PROSITE" id="PS50835">
    <property type="entry name" value="IG_LIKE"/>
    <property type="match status" value="3"/>
</dbReference>
<feature type="domain" description="Protein kinase" evidence="23">
    <location>
        <begin position="484"/>
        <end position="770"/>
    </location>
</feature>
<evidence type="ECO:0000256" key="2">
    <source>
        <dbReference type="ARBA" id="ARBA00011902"/>
    </source>
</evidence>
<evidence type="ECO:0000256" key="20">
    <source>
        <dbReference type="PIRSR" id="PIRSR000615-3"/>
    </source>
</evidence>
<keyword evidence="3" id="KW-0597">Phosphoprotein</keyword>
<dbReference type="FunFam" id="2.60.40.10:FF:000032">
    <property type="entry name" value="palladin isoform X1"/>
    <property type="match status" value="1"/>
</dbReference>
<dbReference type="SMART" id="SM00219">
    <property type="entry name" value="TyrKc"/>
    <property type="match status" value="1"/>
</dbReference>
<dbReference type="AlphaFoldDB" id="A0A8T0G197"/>
<keyword evidence="5 21" id="KW-0812">Transmembrane</keyword>
<keyword evidence="14" id="KW-1015">Disulfide bond</keyword>
<dbReference type="CDD" id="cd00096">
    <property type="entry name" value="Ig"/>
    <property type="match status" value="1"/>
</dbReference>
<dbReference type="SUPFAM" id="SSF48726">
    <property type="entry name" value="Immunoglobulin"/>
    <property type="match status" value="3"/>
</dbReference>
<organism evidence="25 26">
    <name type="scientific">Argiope bruennichi</name>
    <name type="common">Wasp spider</name>
    <name type="synonym">Aranea bruennichi</name>
    <dbReference type="NCBI Taxonomy" id="94029"/>
    <lineage>
        <taxon>Eukaryota</taxon>
        <taxon>Metazoa</taxon>
        <taxon>Ecdysozoa</taxon>
        <taxon>Arthropoda</taxon>
        <taxon>Chelicerata</taxon>
        <taxon>Arachnida</taxon>
        <taxon>Araneae</taxon>
        <taxon>Araneomorphae</taxon>
        <taxon>Entelegynae</taxon>
        <taxon>Araneoidea</taxon>
        <taxon>Araneidae</taxon>
        <taxon>Argiope</taxon>
    </lineage>
</organism>
<dbReference type="Gene3D" id="2.60.40.10">
    <property type="entry name" value="Immunoglobulins"/>
    <property type="match status" value="3"/>
</dbReference>
<dbReference type="PANTHER" id="PTHR24416">
    <property type="entry name" value="TYROSINE-PROTEIN KINASE RECEPTOR"/>
    <property type="match status" value="1"/>
</dbReference>
<evidence type="ECO:0000259" key="23">
    <source>
        <dbReference type="PROSITE" id="PS50011"/>
    </source>
</evidence>
<evidence type="ECO:0000256" key="18">
    <source>
        <dbReference type="PIRSR" id="PIRSR000615-1"/>
    </source>
</evidence>
<keyword evidence="9" id="KW-0418">Kinase</keyword>
<dbReference type="GO" id="GO:0043235">
    <property type="term" value="C:receptor complex"/>
    <property type="evidence" value="ECO:0007669"/>
    <property type="project" value="TreeGrafter"/>
</dbReference>
<name>A0A8T0G197_ARGBR</name>
<dbReference type="InterPro" id="IPR007110">
    <property type="entry name" value="Ig-like_dom"/>
</dbReference>